<dbReference type="EMBL" id="JABVEC010000043">
    <property type="protein sequence ID" value="MBC6470512.1"/>
    <property type="molecule type" value="Genomic_DNA"/>
</dbReference>
<dbReference type="RefSeq" id="WP_187247559.1">
    <property type="nucleotide sequence ID" value="NZ_BAAAOK010000003.1"/>
</dbReference>
<protein>
    <submittedName>
        <fullName evidence="2">Uncharacterized protein</fullName>
    </submittedName>
</protein>
<comment type="caution">
    <text evidence="2">The sequence shown here is derived from an EMBL/GenBank/DDBJ whole genome shotgun (WGS) entry which is preliminary data.</text>
</comment>
<name>A0ABR7M092_9ACTN</name>
<reference evidence="2 3" key="1">
    <citation type="submission" date="2020-06" db="EMBL/GenBank/DDBJ databases">
        <title>Actinomadura xiongansis sp. nov., isolated from soil of Baiyangdian.</title>
        <authorList>
            <person name="Zhang X."/>
        </authorList>
    </citation>
    <scope>NUCLEOTIDE SEQUENCE [LARGE SCALE GENOMIC DNA]</scope>
    <source>
        <strain evidence="2 3">HBUM206468</strain>
    </source>
</reference>
<dbReference type="Proteomes" id="UP000805614">
    <property type="component" value="Unassembled WGS sequence"/>
</dbReference>
<evidence type="ECO:0000313" key="2">
    <source>
        <dbReference type="EMBL" id="MBC6470512.1"/>
    </source>
</evidence>
<dbReference type="Gene3D" id="1.10.260.160">
    <property type="match status" value="1"/>
</dbReference>
<accession>A0ABR7M092</accession>
<gene>
    <name evidence="2" type="ORF">HKK74_34240</name>
</gene>
<proteinExistence type="predicted"/>
<organism evidence="2 3">
    <name type="scientific">Actinomadura alba</name>
    <dbReference type="NCBI Taxonomy" id="406431"/>
    <lineage>
        <taxon>Bacteria</taxon>
        <taxon>Bacillati</taxon>
        <taxon>Actinomycetota</taxon>
        <taxon>Actinomycetes</taxon>
        <taxon>Streptosporangiales</taxon>
        <taxon>Thermomonosporaceae</taxon>
        <taxon>Actinomadura</taxon>
    </lineage>
</organism>
<sequence length="124" mass="13626">MAYLLVAFDRLHDLYDSPAELFQAPYADRVEKLFDETAPGQDMLSALPGHVGELLTARGFDVLRHPTGRFAAALRMVRPAALTSDRQGCGPHPRSSYRGSHINLGPNRHSCDLVGGDLARIDTR</sequence>
<evidence type="ECO:0000313" key="3">
    <source>
        <dbReference type="Proteomes" id="UP000805614"/>
    </source>
</evidence>
<feature type="region of interest" description="Disordered" evidence="1">
    <location>
        <begin position="83"/>
        <end position="102"/>
    </location>
</feature>
<keyword evidence="3" id="KW-1185">Reference proteome</keyword>
<evidence type="ECO:0000256" key="1">
    <source>
        <dbReference type="SAM" id="MobiDB-lite"/>
    </source>
</evidence>